<reference evidence="8 9" key="2">
    <citation type="submission" date="2018-10" db="EMBL/GenBank/DDBJ databases">
        <authorList>
            <consortium name="Pathogen Informatics"/>
        </authorList>
    </citation>
    <scope>NUCLEOTIDE SEQUENCE [LARGE SCALE GENOMIC DNA]</scope>
</reference>
<feature type="active site" evidence="6">
    <location>
        <position position="127"/>
    </location>
</feature>
<evidence type="ECO:0000256" key="5">
    <source>
        <dbReference type="ARBA" id="ARBA00022801"/>
    </source>
</evidence>
<sequence length="184" mass="21222">MNEADFEVDNVASSSNLSLYHEKQHLQLCLLHTLNSLFQRKEFSKSDLDSIAENLHSSYWFNKHRSIWGTGNYDVNVLFAALETRDCSVVWFDARRSASIIDMDKVLGFVFNTPPTSSFIPFWRGRHWFAVRRVGSCGYFNFDSKLSEPALISDFVEFADKKLANGYQMLLVVPSKFAENWSLE</sequence>
<feature type="active site" evidence="6">
    <location>
        <position position="143"/>
    </location>
</feature>
<feature type="active site" evidence="6">
    <location>
        <position position="29"/>
    </location>
</feature>
<dbReference type="GO" id="GO:0006508">
    <property type="term" value="P:proteolysis"/>
    <property type="evidence" value="ECO:0007669"/>
    <property type="project" value="UniProtKB-KW"/>
</dbReference>
<evidence type="ECO:0000313" key="8">
    <source>
        <dbReference type="EMBL" id="VDD86845.1"/>
    </source>
</evidence>
<dbReference type="Proteomes" id="UP000274131">
    <property type="component" value="Unassembled WGS sequence"/>
</dbReference>
<name>A0A0N4UXL3_ENTVE</name>
<dbReference type="Gene3D" id="3.90.70.40">
    <property type="match status" value="1"/>
</dbReference>
<evidence type="ECO:0000256" key="4">
    <source>
        <dbReference type="ARBA" id="ARBA00022786"/>
    </source>
</evidence>
<dbReference type="GO" id="GO:0004843">
    <property type="term" value="F:cysteine-type deubiquitinase activity"/>
    <property type="evidence" value="ECO:0007669"/>
    <property type="project" value="UniProtKB-EC"/>
</dbReference>
<keyword evidence="3" id="KW-0645">Protease</keyword>
<dbReference type="Pfam" id="PF02099">
    <property type="entry name" value="Josephin"/>
    <property type="match status" value="1"/>
</dbReference>
<dbReference type="PANTHER" id="PTHR13291">
    <property type="entry name" value="JOSEPHIN 1, 2"/>
    <property type="match status" value="1"/>
</dbReference>
<evidence type="ECO:0000259" key="7">
    <source>
        <dbReference type="PROSITE" id="PS50957"/>
    </source>
</evidence>
<dbReference type="EC" id="3.4.19.12" evidence="2"/>
<evidence type="ECO:0000256" key="6">
    <source>
        <dbReference type="PROSITE-ProRule" id="PRU00331"/>
    </source>
</evidence>
<dbReference type="PROSITE" id="PS50957">
    <property type="entry name" value="JOSEPHIN"/>
    <property type="match status" value="1"/>
</dbReference>
<dbReference type="WBParaSite" id="EVEC_0000228001-mRNA-1">
    <property type="protein sequence ID" value="EVEC_0000228001-mRNA-1"/>
    <property type="gene ID" value="EVEC_0000228001"/>
</dbReference>
<evidence type="ECO:0000313" key="10">
    <source>
        <dbReference type="WBParaSite" id="EVEC_0000228001-mRNA-1"/>
    </source>
</evidence>
<evidence type="ECO:0000256" key="3">
    <source>
        <dbReference type="ARBA" id="ARBA00022670"/>
    </source>
</evidence>
<proteinExistence type="predicted"/>
<dbReference type="InterPro" id="IPR040053">
    <property type="entry name" value="JOSD1/2"/>
</dbReference>
<evidence type="ECO:0000256" key="1">
    <source>
        <dbReference type="ARBA" id="ARBA00000707"/>
    </source>
</evidence>
<dbReference type="OrthoDB" id="422700at2759"/>
<dbReference type="AlphaFoldDB" id="A0A0N4UXL3"/>
<dbReference type="SMART" id="SM01246">
    <property type="entry name" value="Josephin"/>
    <property type="match status" value="1"/>
</dbReference>
<dbReference type="EMBL" id="UXUI01007300">
    <property type="protein sequence ID" value="VDD86845.1"/>
    <property type="molecule type" value="Genomic_DNA"/>
</dbReference>
<feature type="domain" description="Josephin" evidence="7">
    <location>
        <begin position="16"/>
        <end position="184"/>
    </location>
</feature>
<organism evidence="10">
    <name type="scientific">Enterobius vermicularis</name>
    <name type="common">Human pinworm</name>
    <dbReference type="NCBI Taxonomy" id="51028"/>
    <lineage>
        <taxon>Eukaryota</taxon>
        <taxon>Metazoa</taxon>
        <taxon>Ecdysozoa</taxon>
        <taxon>Nematoda</taxon>
        <taxon>Chromadorea</taxon>
        <taxon>Rhabditida</taxon>
        <taxon>Spirurina</taxon>
        <taxon>Oxyuridomorpha</taxon>
        <taxon>Oxyuroidea</taxon>
        <taxon>Oxyuridae</taxon>
        <taxon>Enterobius</taxon>
    </lineage>
</organism>
<dbReference type="GO" id="GO:0016579">
    <property type="term" value="P:protein deubiquitination"/>
    <property type="evidence" value="ECO:0007669"/>
    <property type="project" value="InterPro"/>
</dbReference>
<dbReference type="PANTHER" id="PTHR13291:SF0">
    <property type="entry name" value="JOSEPHIN-LIKE PROTEIN"/>
    <property type="match status" value="1"/>
</dbReference>
<keyword evidence="4" id="KW-0833">Ubl conjugation pathway</keyword>
<protein>
    <recommendedName>
        <fullName evidence="2">ubiquitinyl hydrolase 1</fullName>
        <ecNumber evidence="2">3.4.19.12</ecNumber>
    </recommendedName>
</protein>
<comment type="catalytic activity">
    <reaction evidence="1">
        <text>Thiol-dependent hydrolysis of ester, thioester, amide, peptide and isopeptide bonds formed by the C-terminal Gly of ubiquitin (a 76-residue protein attached to proteins as an intracellular targeting signal).</text>
        <dbReference type="EC" id="3.4.19.12"/>
    </reaction>
</comment>
<keyword evidence="5 6" id="KW-0378">Hydrolase</keyword>
<dbReference type="InterPro" id="IPR006155">
    <property type="entry name" value="Josephin"/>
</dbReference>
<reference evidence="10" key="1">
    <citation type="submission" date="2017-02" db="UniProtKB">
        <authorList>
            <consortium name="WormBaseParasite"/>
        </authorList>
    </citation>
    <scope>IDENTIFICATION</scope>
</reference>
<keyword evidence="9" id="KW-1185">Reference proteome</keyword>
<accession>A0A0N4UXL3</accession>
<gene>
    <name evidence="8" type="ORF">EVEC_LOCUS1988</name>
</gene>
<evidence type="ECO:0000313" key="9">
    <source>
        <dbReference type="Proteomes" id="UP000274131"/>
    </source>
</evidence>
<evidence type="ECO:0000256" key="2">
    <source>
        <dbReference type="ARBA" id="ARBA00012759"/>
    </source>
</evidence>
<dbReference type="STRING" id="51028.A0A0N4UXL3"/>